<keyword evidence="2 8" id="KW-0812">Transmembrane</keyword>
<evidence type="ECO:0000313" key="10">
    <source>
        <dbReference type="EMBL" id="WZN65578.1"/>
    </source>
</evidence>
<name>A0AAX4PI44_9CHLO</name>
<dbReference type="InterPro" id="IPR029787">
    <property type="entry name" value="Nucleotide_cyclase"/>
</dbReference>
<evidence type="ECO:0000256" key="3">
    <source>
        <dbReference type="ARBA" id="ARBA00022741"/>
    </source>
</evidence>
<dbReference type="GO" id="GO:0004016">
    <property type="term" value="F:adenylate cyclase activity"/>
    <property type="evidence" value="ECO:0007669"/>
    <property type="project" value="TreeGrafter"/>
</dbReference>
<dbReference type="GO" id="GO:0004383">
    <property type="term" value="F:guanylate cyclase activity"/>
    <property type="evidence" value="ECO:0007669"/>
    <property type="project" value="TreeGrafter"/>
</dbReference>
<feature type="transmembrane region" description="Helical" evidence="8">
    <location>
        <begin position="222"/>
        <end position="240"/>
    </location>
</feature>
<evidence type="ECO:0000256" key="8">
    <source>
        <dbReference type="SAM" id="Phobius"/>
    </source>
</evidence>
<evidence type="ECO:0000256" key="4">
    <source>
        <dbReference type="ARBA" id="ARBA00022989"/>
    </source>
</evidence>
<evidence type="ECO:0000256" key="5">
    <source>
        <dbReference type="ARBA" id="ARBA00023136"/>
    </source>
</evidence>
<organism evidence="10 11">
    <name type="scientific">Chloropicon roscoffensis</name>
    <dbReference type="NCBI Taxonomy" id="1461544"/>
    <lineage>
        <taxon>Eukaryota</taxon>
        <taxon>Viridiplantae</taxon>
        <taxon>Chlorophyta</taxon>
        <taxon>Chloropicophyceae</taxon>
        <taxon>Chloropicales</taxon>
        <taxon>Chloropicaceae</taxon>
        <taxon>Chloropicon</taxon>
    </lineage>
</organism>
<proteinExistence type="inferred from homology"/>
<dbReference type="PROSITE" id="PS50125">
    <property type="entry name" value="GUANYLATE_CYCLASE_2"/>
    <property type="match status" value="1"/>
</dbReference>
<dbReference type="GO" id="GO:0001653">
    <property type="term" value="F:peptide receptor activity"/>
    <property type="evidence" value="ECO:0007669"/>
    <property type="project" value="TreeGrafter"/>
</dbReference>
<reference evidence="10 11" key="1">
    <citation type="submission" date="2024-03" db="EMBL/GenBank/DDBJ databases">
        <title>Complete genome sequence of the green alga Chloropicon roscoffensis RCC1871.</title>
        <authorList>
            <person name="Lemieux C."/>
            <person name="Pombert J.-F."/>
            <person name="Otis C."/>
            <person name="Turmel M."/>
        </authorList>
    </citation>
    <scope>NUCLEOTIDE SEQUENCE [LARGE SCALE GENOMIC DNA]</scope>
    <source>
        <strain evidence="10 11">RCC1871</strain>
    </source>
</reference>
<keyword evidence="6 7" id="KW-0456">Lyase</keyword>
<feature type="transmembrane region" description="Helical" evidence="8">
    <location>
        <begin position="162"/>
        <end position="180"/>
    </location>
</feature>
<dbReference type="InterPro" id="IPR001054">
    <property type="entry name" value="A/G_cyclase"/>
</dbReference>
<evidence type="ECO:0000256" key="1">
    <source>
        <dbReference type="ARBA" id="ARBA00004370"/>
    </source>
</evidence>
<keyword evidence="4 8" id="KW-1133">Transmembrane helix</keyword>
<dbReference type="GO" id="GO:0000166">
    <property type="term" value="F:nucleotide binding"/>
    <property type="evidence" value="ECO:0007669"/>
    <property type="project" value="UniProtKB-KW"/>
</dbReference>
<dbReference type="PANTHER" id="PTHR11920:SF335">
    <property type="entry name" value="GUANYLATE CYCLASE"/>
    <property type="match status" value="1"/>
</dbReference>
<accession>A0AAX4PI44</accession>
<dbReference type="InterPro" id="IPR050401">
    <property type="entry name" value="Cyclic_nucleotide_synthase"/>
</dbReference>
<evidence type="ECO:0000256" key="7">
    <source>
        <dbReference type="RuleBase" id="RU000405"/>
    </source>
</evidence>
<evidence type="ECO:0000259" key="9">
    <source>
        <dbReference type="PROSITE" id="PS50125"/>
    </source>
</evidence>
<dbReference type="EMBL" id="CP151512">
    <property type="protein sequence ID" value="WZN65578.1"/>
    <property type="molecule type" value="Genomic_DNA"/>
</dbReference>
<dbReference type="GO" id="GO:0007168">
    <property type="term" value="P:receptor guanylyl cyclase signaling pathway"/>
    <property type="evidence" value="ECO:0007669"/>
    <property type="project" value="TreeGrafter"/>
</dbReference>
<dbReference type="SUPFAM" id="SSF55073">
    <property type="entry name" value="Nucleotide cyclase"/>
    <property type="match status" value="1"/>
</dbReference>
<evidence type="ECO:0000256" key="2">
    <source>
        <dbReference type="ARBA" id="ARBA00022692"/>
    </source>
</evidence>
<feature type="transmembrane region" description="Helical" evidence="8">
    <location>
        <begin position="66"/>
        <end position="88"/>
    </location>
</feature>
<dbReference type="PROSITE" id="PS00452">
    <property type="entry name" value="GUANYLATE_CYCLASE_1"/>
    <property type="match status" value="1"/>
</dbReference>
<protein>
    <submittedName>
        <fullName evidence="10">Guanylate cyclase</fullName>
    </submittedName>
</protein>
<dbReference type="CDD" id="cd07302">
    <property type="entry name" value="CHD"/>
    <property type="match status" value="1"/>
</dbReference>
<dbReference type="SMART" id="SM00044">
    <property type="entry name" value="CYCc"/>
    <property type="match status" value="1"/>
</dbReference>
<feature type="transmembrane region" description="Helical" evidence="8">
    <location>
        <begin position="192"/>
        <end position="215"/>
    </location>
</feature>
<dbReference type="PANTHER" id="PTHR11920">
    <property type="entry name" value="GUANYLYL CYCLASE"/>
    <property type="match status" value="1"/>
</dbReference>
<dbReference type="Gene3D" id="3.30.70.1230">
    <property type="entry name" value="Nucleotide cyclase"/>
    <property type="match status" value="1"/>
</dbReference>
<keyword evidence="11" id="KW-1185">Reference proteome</keyword>
<keyword evidence="3" id="KW-0547">Nucleotide-binding</keyword>
<dbReference type="GO" id="GO:0005886">
    <property type="term" value="C:plasma membrane"/>
    <property type="evidence" value="ECO:0007669"/>
    <property type="project" value="TreeGrafter"/>
</dbReference>
<dbReference type="InterPro" id="IPR018297">
    <property type="entry name" value="A/G_cyclase_CS"/>
</dbReference>
<evidence type="ECO:0000256" key="6">
    <source>
        <dbReference type="ARBA" id="ARBA00023239"/>
    </source>
</evidence>
<keyword evidence="5 8" id="KW-0472">Membrane</keyword>
<sequence>MVFLDVLVNYGCRRWLHKEDHSFDEGGDKTRSSSRPSQYPLLGFKDRHLEDEYLEHLVVASRARIILAYVTVILLYASGRFIFTWMNYEVVLWLEQLYGILSDEQKEDFKEDQPVGTFAKYFPNSWSTLYAFDCLVLVMFILGLVAVVCMYQMKRFEKYRTWIFYFTPAMYLLYMVYAGFRFACNNQSYSALFGPASWVIVLVLFVASPLASLFFISLPALVMFELMIVFVLVFLVIVPLCNPAGNLWNLIGKATNSGLVDVGNVSEMPAYMSEPIKAGRLSLPPDEEDVRKTYTFVVTSPIILLCVLVVCVLVVSVIVDISNRQSFINKKIIEALTKQREKTLLQQKEDHENLIHSIFPPAVAKDLIRKQSGQPLTVSQSGRDFGLRNMSLGRSVAQLHHEVTILFTDIVGFTSMSQTVAPQQVMEFLHELFVQFDELVGRDSLLWKVETIGDAFMVASGLDGVRTKSRKLTISHLSSIGSSLCPATAAVLFGKSALAAARTLTMPNSMQCQIRAGVHTGDVCSGVVGTRMPRYCLFGDTVNTASRMESSGVPGRMQISEATHALVCGDDSDFCWDERGYVEVKGKGKLKTYLLRESERGAD</sequence>
<evidence type="ECO:0000313" key="11">
    <source>
        <dbReference type="Proteomes" id="UP001472866"/>
    </source>
</evidence>
<feature type="transmembrane region" description="Helical" evidence="8">
    <location>
        <begin position="294"/>
        <end position="321"/>
    </location>
</feature>
<dbReference type="GO" id="GO:0035556">
    <property type="term" value="P:intracellular signal transduction"/>
    <property type="evidence" value="ECO:0007669"/>
    <property type="project" value="InterPro"/>
</dbReference>
<dbReference type="Pfam" id="PF00211">
    <property type="entry name" value="Guanylate_cyc"/>
    <property type="match status" value="1"/>
</dbReference>
<feature type="transmembrane region" description="Helical" evidence="8">
    <location>
        <begin position="129"/>
        <end position="150"/>
    </location>
</feature>
<comment type="subcellular location">
    <subcellularLocation>
        <location evidence="1">Membrane</location>
    </subcellularLocation>
</comment>
<feature type="domain" description="Guanylate cyclase" evidence="9">
    <location>
        <begin position="404"/>
        <end position="549"/>
    </location>
</feature>
<dbReference type="AlphaFoldDB" id="A0AAX4PI44"/>
<comment type="similarity">
    <text evidence="7">Belongs to the adenylyl cyclase class-4/guanylyl cyclase family.</text>
</comment>
<dbReference type="Proteomes" id="UP001472866">
    <property type="component" value="Chromosome 12"/>
</dbReference>
<gene>
    <name evidence="10" type="ORF">HKI87_12g71380</name>
</gene>